<reference evidence="2 3" key="1">
    <citation type="submission" date="2016-10" db="EMBL/GenBank/DDBJ databases">
        <authorList>
            <person name="de Groot N.N."/>
        </authorList>
    </citation>
    <scope>NUCLEOTIDE SEQUENCE [LARGE SCALE GENOMIC DNA]</scope>
    <source>
        <strain evidence="2 3">CGMCC 1.3702</strain>
    </source>
</reference>
<organism evidence="2 3">
    <name type="scientific">Lentibacillus halodurans</name>
    <dbReference type="NCBI Taxonomy" id="237679"/>
    <lineage>
        <taxon>Bacteria</taxon>
        <taxon>Bacillati</taxon>
        <taxon>Bacillota</taxon>
        <taxon>Bacilli</taxon>
        <taxon>Bacillales</taxon>
        <taxon>Bacillaceae</taxon>
        <taxon>Lentibacillus</taxon>
    </lineage>
</organism>
<dbReference type="AlphaFoldDB" id="A0A1I0ZS20"/>
<dbReference type="Proteomes" id="UP000198642">
    <property type="component" value="Unassembled WGS sequence"/>
</dbReference>
<evidence type="ECO:0000256" key="1">
    <source>
        <dbReference type="SAM" id="Phobius"/>
    </source>
</evidence>
<sequence>MNQFTSKGMPTFIERELEIIDELVRPKLKKSSKYMFVAIPLLSISVINLFFMLIITGYSQDMMIALGIYALLGAIGAALYKESRHVNKEIQQIGMDHIIKRIKNSEHVNDYTKDKYINHIKAKPKFGLQTFFSFLSEEHRRKQMMEG</sequence>
<evidence type="ECO:0008006" key="4">
    <source>
        <dbReference type="Google" id="ProtNLM"/>
    </source>
</evidence>
<dbReference type="RefSeq" id="WP_090240010.1">
    <property type="nucleotide sequence ID" value="NZ_FOJW01000013.1"/>
</dbReference>
<keyword evidence="3" id="KW-1185">Reference proteome</keyword>
<dbReference type="InterPro" id="IPR020205">
    <property type="entry name" value="Uncharacterised_YwnF_TM"/>
</dbReference>
<name>A0A1I0ZS20_9BACI</name>
<dbReference type="Pfam" id="PF17370">
    <property type="entry name" value="DUF5392"/>
    <property type="match status" value="1"/>
</dbReference>
<keyword evidence="1" id="KW-1133">Transmembrane helix</keyword>
<keyword evidence="1" id="KW-0812">Transmembrane</keyword>
<evidence type="ECO:0000313" key="3">
    <source>
        <dbReference type="Proteomes" id="UP000198642"/>
    </source>
</evidence>
<accession>A0A1I0ZS20</accession>
<dbReference type="EMBL" id="FOJW01000013">
    <property type="protein sequence ID" value="SFB28465.1"/>
    <property type="molecule type" value="Genomic_DNA"/>
</dbReference>
<proteinExistence type="predicted"/>
<dbReference type="OrthoDB" id="2451415at2"/>
<feature type="transmembrane region" description="Helical" evidence="1">
    <location>
        <begin position="34"/>
        <end position="56"/>
    </location>
</feature>
<evidence type="ECO:0000313" key="2">
    <source>
        <dbReference type="EMBL" id="SFB28465.1"/>
    </source>
</evidence>
<feature type="transmembrane region" description="Helical" evidence="1">
    <location>
        <begin position="62"/>
        <end position="80"/>
    </location>
</feature>
<gene>
    <name evidence="2" type="ORF">SAMN04488072_11329</name>
</gene>
<keyword evidence="1" id="KW-0472">Membrane</keyword>
<protein>
    <recommendedName>
        <fullName evidence="4">YwnF</fullName>
    </recommendedName>
</protein>